<dbReference type="GO" id="GO:0070043">
    <property type="term" value="F:rRNA (guanine-N7-)-methyltransferase activity"/>
    <property type="evidence" value="ECO:0007669"/>
    <property type="project" value="UniProtKB-UniRule"/>
</dbReference>
<evidence type="ECO:0000313" key="8">
    <source>
        <dbReference type="Proteomes" id="UP000199128"/>
    </source>
</evidence>
<dbReference type="NCBIfam" id="TIGR00138">
    <property type="entry name" value="rsmG_gidB"/>
    <property type="match status" value="1"/>
</dbReference>
<dbReference type="RefSeq" id="WP_091009132.1">
    <property type="nucleotide sequence ID" value="NZ_FOGP01000004.1"/>
</dbReference>
<accession>A0A1H9PZM6</accession>
<dbReference type="CDD" id="cd02440">
    <property type="entry name" value="AdoMet_MTases"/>
    <property type="match status" value="1"/>
</dbReference>
<dbReference type="SUPFAM" id="SSF53335">
    <property type="entry name" value="S-adenosyl-L-methionine-dependent methyltransferases"/>
    <property type="match status" value="1"/>
</dbReference>
<comment type="function">
    <text evidence="6">Specifically methylates the N7 position of a guanine in 16S rRNA.</text>
</comment>
<sequence length="245" mass="27145">MTTEDFSKSVELLQNYCSDYLIDVTDGQAILLLKHLDLVIEKNKVLNLTRIDNVEDGIIRHLVDSLLFLPFVRNCLEKPDDGDVLDIGTGAGFPGIPLAITLSSRVTLLDSVQKKIRADQEFINALGLSNVNFSMERAELLAKHRSQNFNVCTARAVAETNVLIEYAAPLLKMGGSLVISKGNPSDEEVSDALRVSKICGLELVSRETFELPKHSGHRELMVFTKTSYPSVKLPRKPGDAKRRPL</sequence>
<organism evidence="7 8">
    <name type="scientific">Parafannyhessea umbonata</name>
    <dbReference type="NCBI Taxonomy" id="604330"/>
    <lineage>
        <taxon>Bacteria</taxon>
        <taxon>Bacillati</taxon>
        <taxon>Actinomycetota</taxon>
        <taxon>Coriobacteriia</taxon>
        <taxon>Coriobacteriales</taxon>
        <taxon>Atopobiaceae</taxon>
        <taxon>Parafannyhessea</taxon>
    </lineage>
</organism>
<comment type="subcellular location">
    <subcellularLocation>
        <location evidence="6">Cytoplasm</location>
    </subcellularLocation>
</comment>
<gene>
    <name evidence="6" type="primary">rsmG</name>
    <name evidence="7" type="ORF">SAMN05216446_1212</name>
</gene>
<evidence type="ECO:0000256" key="6">
    <source>
        <dbReference type="HAMAP-Rule" id="MF_00074"/>
    </source>
</evidence>
<evidence type="ECO:0000256" key="2">
    <source>
        <dbReference type="ARBA" id="ARBA00022552"/>
    </source>
</evidence>
<dbReference type="Gene3D" id="3.40.50.150">
    <property type="entry name" value="Vaccinia Virus protein VP39"/>
    <property type="match status" value="1"/>
</dbReference>
<feature type="binding site" evidence="6">
    <location>
        <begin position="138"/>
        <end position="139"/>
    </location>
    <ligand>
        <name>S-adenosyl-L-methionine</name>
        <dbReference type="ChEBI" id="CHEBI:59789"/>
    </ligand>
</feature>
<dbReference type="PANTHER" id="PTHR31760:SF0">
    <property type="entry name" value="S-ADENOSYL-L-METHIONINE-DEPENDENT METHYLTRANSFERASES SUPERFAMILY PROTEIN"/>
    <property type="match status" value="1"/>
</dbReference>
<feature type="binding site" evidence="6">
    <location>
        <position position="88"/>
    </location>
    <ligand>
        <name>S-adenosyl-L-methionine</name>
        <dbReference type="ChEBI" id="CHEBI:59789"/>
    </ligand>
</feature>
<feature type="binding site" evidence="6">
    <location>
        <position position="93"/>
    </location>
    <ligand>
        <name>S-adenosyl-L-methionine</name>
        <dbReference type="ChEBI" id="CHEBI:59789"/>
    </ligand>
</feature>
<dbReference type="InterPro" id="IPR029063">
    <property type="entry name" value="SAM-dependent_MTases_sf"/>
</dbReference>
<name>A0A1H9PZM6_9ACTN</name>
<dbReference type="Pfam" id="PF02527">
    <property type="entry name" value="GidB"/>
    <property type="match status" value="1"/>
</dbReference>
<dbReference type="AlphaFoldDB" id="A0A1H9PZM6"/>
<dbReference type="EC" id="2.1.1.-" evidence="6"/>
<comment type="similarity">
    <text evidence="6">Belongs to the methyltransferase superfamily. RNA methyltransferase RsmG family.</text>
</comment>
<dbReference type="PIRSF" id="PIRSF003078">
    <property type="entry name" value="GidB"/>
    <property type="match status" value="1"/>
</dbReference>
<evidence type="ECO:0000256" key="1">
    <source>
        <dbReference type="ARBA" id="ARBA00022490"/>
    </source>
</evidence>
<dbReference type="Proteomes" id="UP000199128">
    <property type="component" value="Unassembled WGS sequence"/>
</dbReference>
<evidence type="ECO:0000256" key="5">
    <source>
        <dbReference type="ARBA" id="ARBA00022691"/>
    </source>
</evidence>
<evidence type="ECO:0000313" key="7">
    <source>
        <dbReference type="EMBL" id="SER53598.1"/>
    </source>
</evidence>
<feature type="binding site" evidence="6">
    <location>
        <position position="155"/>
    </location>
    <ligand>
        <name>S-adenosyl-L-methionine</name>
        <dbReference type="ChEBI" id="CHEBI:59789"/>
    </ligand>
</feature>
<keyword evidence="2 6" id="KW-0698">rRNA processing</keyword>
<evidence type="ECO:0000256" key="3">
    <source>
        <dbReference type="ARBA" id="ARBA00022603"/>
    </source>
</evidence>
<keyword evidence="4 6" id="KW-0808">Transferase</keyword>
<keyword evidence="3 6" id="KW-0489">Methyltransferase</keyword>
<dbReference type="PANTHER" id="PTHR31760">
    <property type="entry name" value="S-ADENOSYL-L-METHIONINE-DEPENDENT METHYLTRANSFERASES SUPERFAMILY PROTEIN"/>
    <property type="match status" value="1"/>
</dbReference>
<protein>
    <recommendedName>
        <fullName evidence="6">Ribosomal RNA small subunit methyltransferase G</fullName>
        <ecNumber evidence="6">2.1.1.-</ecNumber>
    </recommendedName>
    <alternativeName>
        <fullName evidence="6">16S rRNA 7-methylguanosine methyltransferase</fullName>
        <shortName evidence="6">16S rRNA m7G methyltransferase</shortName>
    </alternativeName>
</protein>
<proteinExistence type="inferred from homology"/>
<keyword evidence="1 6" id="KW-0963">Cytoplasm</keyword>
<reference evidence="8" key="1">
    <citation type="submission" date="2016-10" db="EMBL/GenBank/DDBJ databases">
        <authorList>
            <person name="Varghese N."/>
            <person name="Submissions S."/>
        </authorList>
    </citation>
    <scope>NUCLEOTIDE SEQUENCE [LARGE SCALE GENOMIC DNA]</scope>
    <source>
        <strain evidence="8">KHGC19</strain>
    </source>
</reference>
<dbReference type="EMBL" id="FOGP01000004">
    <property type="protein sequence ID" value="SER53598.1"/>
    <property type="molecule type" value="Genomic_DNA"/>
</dbReference>
<dbReference type="HAMAP" id="MF_00074">
    <property type="entry name" value="16SrRNA_methyltr_G"/>
    <property type="match status" value="1"/>
</dbReference>
<dbReference type="GO" id="GO:0005829">
    <property type="term" value="C:cytosol"/>
    <property type="evidence" value="ECO:0007669"/>
    <property type="project" value="TreeGrafter"/>
</dbReference>
<comment type="caution">
    <text evidence="6">Lacks conserved residue(s) required for the propagation of feature annotation.</text>
</comment>
<evidence type="ECO:0000256" key="4">
    <source>
        <dbReference type="ARBA" id="ARBA00022679"/>
    </source>
</evidence>
<dbReference type="InterPro" id="IPR003682">
    <property type="entry name" value="rRNA_ssu_MeTfrase_G"/>
</dbReference>
<keyword evidence="5 6" id="KW-0949">S-adenosyl-L-methionine</keyword>